<evidence type="ECO:0000313" key="2">
    <source>
        <dbReference type="Proteomes" id="UP001301442"/>
    </source>
</evidence>
<dbReference type="Proteomes" id="UP001301442">
    <property type="component" value="Chromosome"/>
</dbReference>
<dbReference type="EMBL" id="CP136600">
    <property type="protein sequence ID" value="WOH37204.1"/>
    <property type="molecule type" value="Genomic_DNA"/>
</dbReference>
<dbReference type="PANTHER" id="PTHR35006">
    <property type="entry name" value="GLYOXALASE FAMILY PROTEIN (AFU_ORTHOLOGUE AFUA_5G14830)"/>
    <property type="match status" value="1"/>
</dbReference>
<gene>
    <name evidence="1" type="ORF">RI844_17835</name>
</gene>
<dbReference type="SUPFAM" id="SSF54593">
    <property type="entry name" value="Glyoxalase/Bleomycin resistance protein/Dihydroxybiphenyl dioxygenase"/>
    <property type="match status" value="1"/>
</dbReference>
<name>A0ABZ0GND3_9GAMM</name>
<dbReference type="Gene3D" id="3.10.180.10">
    <property type="entry name" value="2,3-Dihydroxybiphenyl 1,2-Dioxygenase, domain 1"/>
    <property type="match status" value="1"/>
</dbReference>
<evidence type="ECO:0000313" key="1">
    <source>
        <dbReference type="EMBL" id="WOH37204.1"/>
    </source>
</evidence>
<reference evidence="1 2" key="1">
    <citation type="submission" date="2023-09" db="EMBL/GenBank/DDBJ databases">
        <authorList>
            <person name="Qi X."/>
        </authorList>
    </citation>
    <scope>NUCLEOTIDE SEQUENCE [LARGE SCALE GENOMIC DNA]</scope>
    <source>
        <strain evidence="1 2">S1-1</strain>
    </source>
</reference>
<protein>
    <submittedName>
        <fullName evidence="1">VOC family protein</fullName>
    </submittedName>
</protein>
<sequence length="143" mass="15952">MIEQADKTLCHISIGTNKLAKASEFYDALLPTLGINRVVEHEQAVAYGKNNYPTFWLQIPYDQQQASVGNGSHIGFMASNKQQVNNFYQLALDLGATCNGKPGARSEYGEPYYGCFVIDLDGHRIEASFWDVELAKKIYAKNP</sequence>
<accession>A0ABZ0GND3</accession>
<dbReference type="InterPro" id="IPR029068">
    <property type="entry name" value="Glyas_Bleomycin-R_OHBP_Dase"/>
</dbReference>
<dbReference type="PANTHER" id="PTHR35006:SF4">
    <property type="entry name" value="BLR7706 PROTEIN"/>
    <property type="match status" value="1"/>
</dbReference>
<dbReference type="RefSeq" id="WP_348395996.1">
    <property type="nucleotide sequence ID" value="NZ_CP136600.1"/>
</dbReference>
<proteinExistence type="predicted"/>
<keyword evidence="2" id="KW-1185">Reference proteome</keyword>
<organism evidence="1 2">
    <name type="scientific">Thalassotalea fonticola</name>
    <dbReference type="NCBI Taxonomy" id="3065649"/>
    <lineage>
        <taxon>Bacteria</taxon>
        <taxon>Pseudomonadati</taxon>
        <taxon>Pseudomonadota</taxon>
        <taxon>Gammaproteobacteria</taxon>
        <taxon>Alteromonadales</taxon>
        <taxon>Colwelliaceae</taxon>
        <taxon>Thalassotalea</taxon>
    </lineage>
</organism>
<dbReference type="CDD" id="cd07262">
    <property type="entry name" value="VOC_like"/>
    <property type="match status" value="1"/>
</dbReference>